<dbReference type="GO" id="GO:0020037">
    <property type="term" value="F:heme binding"/>
    <property type="evidence" value="ECO:0007669"/>
    <property type="project" value="InterPro"/>
</dbReference>
<evidence type="ECO:0000313" key="8">
    <source>
        <dbReference type="EMBL" id="RKJ95007.1"/>
    </source>
</evidence>
<evidence type="ECO:0000259" key="7">
    <source>
        <dbReference type="PROSITE" id="PS51007"/>
    </source>
</evidence>
<dbReference type="PRINTS" id="PR00605">
    <property type="entry name" value="CYTCHROMECIC"/>
</dbReference>
<dbReference type="InterPro" id="IPR036909">
    <property type="entry name" value="Cyt_c-like_dom_sf"/>
</dbReference>
<dbReference type="PANTHER" id="PTHR35008:SF4">
    <property type="entry name" value="BLL4482 PROTEIN"/>
    <property type="match status" value="1"/>
</dbReference>
<proteinExistence type="predicted"/>
<name>A0A420K8L3_9BURK</name>
<reference evidence="8 9" key="1">
    <citation type="submission" date="2018-09" db="EMBL/GenBank/DDBJ databases">
        <title>Genome comparison of Alicycliphilus sp. BQ1, a polyurethanolytic bacterium, with its closest phylogenetic relatives Alicycliphilus denitrificans BC and K601, unable to attack polyurethane.</title>
        <authorList>
            <person name="Loza-Tavera H."/>
            <person name="Lozano L."/>
            <person name="Cevallos M."/>
            <person name="Maya-Lucas O."/>
            <person name="Garcia-Mena J."/>
            <person name="Hernandez J."/>
        </authorList>
    </citation>
    <scope>NUCLEOTIDE SEQUENCE [LARGE SCALE GENOMIC DNA]</scope>
    <source>
        <strain evidence="8 9">BQ1</strain>
    </source>
</reference>
<dbReference type="GO" id="GO:0009055">
    <property type="term" value="F:electron transfer activity"/>
    <property type="evidence" value="ECO:0007669"/>
    <property type="project" value="InterPro"/>
</dbReference>
<evidence type="ECO:0000256" key="3">
    <source>
        <dbReference type="ARBA" id="ARBA00022723"/>
    </source>
</evidence>
<dbReference type="GO" id="GO:0005506">
    <property type="term" value="F:iron ion binding"/>
    <property type="evidence" value="ECO:0007669"/>
    <property type="project" value="InterPro"/>
</dbReference>
<evidence type="ECO:0000256" key="6">
    <source>
        <dbReference type="PROSITE-ProRule" id="PRU00433"/>
    </source>
</evidence>
<dbReference type="EMBL" id="NKDB02000004">
    <property type="protein sequence ID" value="RKJ95007.1"/>
    <property type="molecule type" value="Genomic_DNA"/>
</dbReference>
<evidence type="ECO:0000256" key="1">
    <source>
        <dbReference type="ARBA" id="ARBA00022448"/>
    </source>
</evidence>
<keyword evidence="1" id="KW-0813">Transport</keyword>
<keyword evidence="5 6" id="KW-0408">Iron</keyword>
<sequence>MTSKPLVLWAAGLLLALLVAGVGYFFLRATDRPAAAAQHSLRPDDPQVLRVGERIYAQQCAACHGAKGEGQPDWRDIGSDGLLPAPPHDPSGHTWHHPDEQLFAITKQGLAQLINQPDYRTAMPIYGGVLSDAEIVAVLSWIKAQWPPEIRQRHDEINVQYRKSLSR</sequence>
<protein>
    <submittedName>
        <fullName evidence="8">Cytochrome c</fullName>
    </submittedName>
</protein>
<feature type="domain" description="Cytochrome c" evidence="7">
    <location>
        <begin position="47"/>
        <end position="146"/>
    </location>
</feature>
<dbReference type="InterPro" id="IPR009056">
    <property type="entry name" value="Cyt_c-like_dom"/>
</dbReference>
<dbReference type="RefSeq" id="WP_094437520.1">
    <property type="nucleotide sequence ID" value="NZ_NKDB02000004.1"/>
</dbReference>
<keyword evidence="4" id="KW-0249">Electron transport</keyword>
<gene>
    <name evidence="8" type="ORF">CE154_017940</name>
</gene>
<accession>A0A420K8L3</accession>
<dbReference type="Gene3D" id="1.10.760.10">
    <property type="entry name" value="Cytochrome c-like domain"/>
    <property type="match status" value="1"/>
</dbReference>
<dbReference type="Pfam" id="PF13442">
    <property type="entry name" value="Cytochrome_CBB3"/>
    <property type="match status" value="1"/>
</dbReference>
<dbReference type="PROSITE" id="PS51007">
    <property type="entry name" value="CYTC"/>
    <property type="match status" value="1"/>
</dbReference>
<dbReference type="Proteomes" id="UP000216225">
    <property type="component" value="Unassembled WGS sequence"/>
</dbReference>
<keyword evidence="3 6" id="KW-0479">Metal-binding</keyword>
<dbReference type="PANTHER" id="PTHR35008">
    <property type="entry name" value="BLL4482 PROTEIN-RELATED"/>
    <property type="match status" value="1"/>
</dbReference>
<dbReference type="SUPFAM" id="SSF46626">
    <property type="entry name" value="Cytochrome c"/>
    <property type="match status" value="1"/>
</dbReference>
<dbReference type="InterPro" id="IPR051459">
    <property type="entry name" value="Cytochrome_c-type_DH"/>
</dbReference>
<evidence type="ECO:0000313" key="9">
    <source>
        <dbReference type="Proteomes" id="UP000216225"/>
    </source>
</evidence>
<comment type="caution">
    <text evidence="8">The sequence shown here is derived from an EMBL/GenBank/DDBJ whole genome shotgun (WGS) entry which is preliminary data.</text>
</comment>
<evidence type="ECO:0000256" key="5">
    <source>
        <dbReference type="ARBA" id="ARBA00023004"/>
    </source>
</evidence>
<evidence type="ECO:0000256" key="4">
    <source>
        <dbReference type="ARBA" id="ARBA00022982"/>
    </source>
</evidence>
<organism evidence="8 9">
    <name type="scientific">Alicycliphilus denitrificans</name>
    <dbReference type="NCBI Taxonomy" id="179636"/>
    <lineage>
        <taxon>Bacteria</taxon>
        <taxon>Pseudomonadati</taxon>
        <taxon>Pseudomonadota</taxon>
        <taxon>Betaproteobacteria</taxon>
        <taxon>Burkholderiales</taxon>
        <taxon>Comamonadaceae</taxon>
        <taxon>Alicycliphilus</taxon>
    </lineage>
</organism>
<dbReference type="AlphaFoldDB" id="A0A420K8L3"/>
<dbReference type="InterPro" id="IPR008168">
    <property type="entry name" value="Cyt_C_IC"/>
</dbReference>
<keyword evidence="2 6" id="KW-0349">Heme</keyword>
<evidence type="ECO:0000256" key="2">
    <source>
        <dbReference type="ARBA" id="ARBA00022617"/>
    </source>
</evidence>